<sequence>MPLKSIQPQLYVHSPVFQPLTGFLPGFPCLSSHLLSTNFPAPPYEKHPIDSRLLDGGLCEKFKALEFVLIAVNLSIQLSNKPTNLRSSAGFILNEITQVYAMYLLSDFWLATLDLIYRYHNNDGCK</sequence>
<comment type="caution">
    <text evidence="1">The sequence shown here is derived from an EMBL/GenBank/DDBJ whole genome shotgun (WGS) entry which is preliminary data.</text>
</comment>
<dbReference type="Proteomes" id="UP001482620">
    <property type="component" value="Unassembled WGS sequence"/>
</dbReference>
<name>A0ABV0SV06_9TELE</name>
<reference evidence="1 2" key="1">
    <citation type="submission" date="2021-06" db="EMBL/GenBank/DDBJ databases">
        <authorList>
            <person name="Palmer J.M."/>
        </authorList>
    </citation>
    <scope>NUCLEOTIDE SEQUENCE [LARGE SCALE GENOMIC DNA]</scope>
    <source>
        <strain evidence="2">if_2019</strain>
        <tissue evidence="1">Muscle</tissue>
    </source>
</reference>
<protein>
    <submittedName>
        <fullName evidence="1">Uncharacterized protein</fullName>
    </submittedName>
</protein>
<evidence type="ECO:0000313" key="1">
    <source>
        <dbReference type="EMBL" id="MEQ2224440.1"/>
    </source>
</evidence>
<organism evidence="1 2">
    <name type="scientific">Ilyodon furcidens</name>
    <name type="common">goldbreast splitfin</name>
    <dbReference type="NCBI Taxonomy" id="33524"/>
    <lineage>
        <taxon>Eukaryota</taxon>
        <taxon>Metazoa</taxon>
        <taxon>Chordata</taxon>
        <taxon>Craniata</taxon>
        <taxon>Vertebrata</taxon>
        <taxon>Euteleostomi</taxon>
        <taxon>Actinopterygii</taxon>
        <taxon>Neopterygii</taxon>
        <taxon>Teleostei</taxon>
        <taxon>Neoteleostei</taxon>
        <taxon>Acanthomorphata</taxon>
        <taxon>Ovalentaria</taxon>
        <taxon>Atherinomorphae</taxon>
        <taxon>Cyprinodontiformes</taxon>
        <taxon>Goodeidae</taxon>
        <taxon>Ilyodon</taxon>
    </lineage>
</organism>
<proteinExistence type="predicted"/>
<accession>A0ABV0SV06</accession>
<dbReference type="EMBL" id="JAHRIQ010012063">
    <property type="protein sequence ID" value="MEQ2224440.1"/>
    <property type="molecule type" value="Genomic_DNA"/>
</dbReference>
<evidence type="ECO:0000313" key="2">
    <source>
        <dbReference type="Proteomes" id="UP001482620"/>
    </source>
</evidence>
<keyword evidence="2" id="KW-1185">Reference proteome</keyword>
<gene>
    <name evidence="1" type="ORF">ILYODFUR_007422</name>
</gene>